<evidence type="ECO:0000259" key="10">
    <source>
        <dbReference type="Pfam" id="PF00697"/>
    </source>
</evidence>
<comment type="caution">
    <text evidence="11">The sequence shown here is derived from an EMBL/GenBank/DDBJ whole genome shotgun (WGS) entry which is preliminary data.</text>
</comment>
<feature type="domain" description="N-(5'phosphoribosyl) anthranilate isomerase (PRAI)" evidence="10">
    <location>
        <begin position="8"/>
        <end position="208"/>
    </location>
</feature>
<keyword evidence="5 9" id="KW-0028">Amino-acid biosynthesis</keyword>
<gene>
    <name evidence="9 11" type="primary">trpF</name>
    <name evidence="11" type="ORF">GCM10011506_34360</name>
</gene>
<dbReference type="PANTHER" id="PTHR42894">
    <property type="entry name" value="N-(5'-PHOSPHORIBOSYL)ANTHRANILATE ISOMERASE"/>
    <property type="match status" value="1"/>
</dbReference>
<proteinExistence type="inferred from homology"/>
<evidence type="ECO:0000256" key="9">
    <source>
        <dbReference type="HAMAP-Rule" id="MF_00135"/>
    </source>
</evidence>
<comment type="similarity">
    <text evidence="9">Belongs to the TrpF family.</text>
</comment>
<evidence type="ECO:0000256" key="7">
    <source>
        <dbReference type="ARBA" id="ARBA00023141"/>
    </source>
</evidence>
<evidence type="ECO:0000256" key="1">
    <source>
        <dbReference type="ARBA" id="ARBA00001164"/>
    </source>
</evidence>
<evidence type="ECO:0000256" key="5">
    <source>
        <dbReference type="ARBA" id="ARBA00022605"/>
    </source>
</evidence>
<dbReference type="Gene3D" id="3.20.20.70">
    <property type="entry name" value="Aldolase class I"/>
    <property type="match status" value="1"/>
</dbReference>
<evidence type="ECO:0000256" key="6">
    <source>
        <dbReference type="ARBA" id="ARBA00022822"/>
    </source>
</evidence>
<sequence>MQPAKLKIKICGMRDFENVQNVLKHKPDYMGFIFYDKSKRYVNEEQVENLLKLNFGTTKRVGVFVNQSPEIIIDFFQRGYFDLVQLHGEESPEDILKLKYEGIEIIKVFSVGEDFNPSILAAYEPIADYFLFDTKGAEKGGNGYKFDWNILHQIDSQKPFFLSGGLQTSDLKVVQNMELKNLMGLDYNSKIELLPGLKDLDEVEKILNN</sequence>
<dbReference type="EMBL" id="BMEC01000012">
    <property type="protein sequence ID" value="GGC45873.1"/>
    <property type="molecule type" value="Genomic_DNA"/>
</dbReference>
<reference evidence="12" key="1">
    <citation type="journal article" date="2019" name="Int. J. Syst. Evol. Microbiol.">
        <title>The Global Catalogue of Microorganisms (GCM) 10K type strain sequencing project: providing services to taxonomists for standard genome sequencing and annotation.</title>
        <authorList>
            <consortium name="The Broad Institute Genomics Platform"/>
            <consortium name="The Broad Institute Genome Sequencing Center for Infectious Disease"/>
            <person name="Wu L."/>
            <person name="Ma J."/>
        </authorList>
    </citation>
    <scope>NUCLEOTIDE SEQUENCE [LARGE SCALE GENOMIC DNA]</scope>
    <source>
        <strain evidence="12">CGMCC 1.10832</strain>
    </source>
</reference>
<dbReference type="InterPro" id="IPR044643">
    <property type="entry name" value="TrpF_fam"/>
</dbReference>
<keyword evidence="7 9" id="KW-0057">Aromatic amino acid biosynthesis</keyword>
<dbReference type="InterPro" id="IPR001240">
    <property type="entry name" value="PRAI_dom"/>
</dbReference>
<evidence type="ECO:0000313" key="11">
    <source>
        <dbReference type="EMBL" id="GGC45873.1"/>
    </source>
</evidence>
<evidence type="ECO:0000256" key="2">
    <source>
        <dbReference type="ARBA" id="ARBA00004664"/>
    </source>
</evidence>
<dbReference type="SUPFAM" id="SSF51366">
    <property type="entry name" value="Ribulose-phoshate binding barrel"/>
    <property type="match status" value="1"/>
</dbReference>
<keyword evidence="8 9" id="KW-0413">Isomerase</keyword>
<dbReference type="EC" id="5.3.1.24" evidence="3 9"/>
<evidence type="ECO:0000256" key="8">
    <source>
        <dbReference type="ARBA" id="ARBA00023235"/>
    </source>
</evidence>
<evidence type="ECO:0000313" key="12">
    <source>
        <dbReference type="Proteomes" id="UP000636010"/>
    </source>
</evidence>
<dbReference type="CDD" id="cd00405">
    <property type="entry name" value="PRAI"/>
    <property type="match status" value="1"/>
</dbReference>
<organism evidence="11 12">
    <name type="scientific">Marivirga lumbricoides</name>
    <dbReference type="NCBI Taxonomy" id="1046115"/>
    <lineage>
        <taxon>Bacteria</taxon>
        <taxon>Pseudomonadati</taxon>
        <taxon>Bacteroidota</taxon>
        <taxon>Cytophagia</taxon>
        <taxon>Cytophagales</taxon>
        <taxon>Marivirgaceae</taxon>
        <taxon>Marivirga</taxon>
    </lineage>
</organism>
<dbReference type="GO" id="GO:0016853">
    <property type="term" value="F:isomerase activity"/>
    <property type="evidence" value="ECO:0007669"/>
    <property type="project" value="UniProtKB-KW"/>
</dbReference>
<evidence type="ECO:0000256" key="4">
    <source>
        <dbReference type="ARBA" id="ARBA00022272"/>
    </source>
</evidence>
<accession>A0ABQ1MSC0</accession>
<dbReference type="PANTHER" id="PTHR42894:SF1">
    <property type="entry name" value="N-(5'-PHOSPHORIBOSYL)ANTHRANILATE ISOMERASE"/>
    <property type="match status" value="1"/>
</dbReference>
<comment type="catalytic activity">
    <reaction evidence="1 9">
        <text>N-(5-phospho-beta-D-ribosyl)anthranilate = 1-(2-carboxyphenylamino)-1-deoxy-D-ribulose 5-phosphate</text>
        <dbReference type="Rhea" id="RHEA:21540"/>
        <dbReference type="ChEBI" id="CHEBI:18277"/>
        <dbReference type="ChEBI" id="CHEBI:58613"/>
        <dbReference type="EC" id="5.3.1.24"/>
    </reaction>
</comment>
<comment type="pathway">
    <text evidence="2 9">Amino-acid biosynthesis; L-tryptophan biosynthesis; L-tryptophan from chorismate: step 3/5.</text>
</comment>
<keyword evidence="6 9" id="KW-0822">Tryptophan biosynthesis</keyword>
<dbReference type="Proteomes" id="UP000636010">
    <property type="component" value="Unassembled WGS sequence"/>
</dbReference>
<dbReference type="Pfam" id="PF00697">
    <property type="entry name" value="PRAI"/>
    <property type="match status" value="1"/>
</dbReference>
<dbReference type="InterPro" id="IPR013785">
    <property type="entry name" value="Aldolase_TIM"/>
</dbReference>
<dbReference type="InterPro" id="IPR011060">
    <property type="entry name" value="RibuloseP-bd_barrel"/>
</dbReference>
<evidence type="ECO:0000256" key="3">
    <source>
        <dbReference type="ARBA" id="ARBA00012572"/>
    </source>
</evidence>
<protein>
    <recommendedName>
        <fullName evidence="4 9">N-(5'-phosphoribosyl)anthranilate isomerase</fullName>
        <shortName evidence="9">PRAI</shortName>
        <ecNumber evidence="3 9">5.3.1.24</ecNumber>
    </recommendedName>
</protein>
<dbReference type="HAMAP" id="MF_00135">
    <property type="entry name" value="PRAI"/>
    <property type="match status" value="1"/>
</dbReference>
<name>A0ABQ1MSC0_9BACT</name>
<keyword evidence="12" id="KW-1185">Reference proteome</keyword>